<organism evidence="2 3">
    <name type="scientific">Favolaschia claudopus</name>
    <dbReference type="NCBI Taxonomy" id="2862362"/>
    <lineage>
        <taxon>Eukaryota</taxon>
        <taxon>Fungi</taxon>
        <taxon>Dikarya</taxon>
        <taxon>Basidiomycota</taxon>
        <taxon>Agaricomycotina</taxon>
        <taxon>Agaricomycetes</taxon>
        <taxon>Agaricomycetidae</taxon>
        <taxon>Agaricales</taxon>
        <taxon>Marasmiineae</taxon>
        <taxon>Mycenaceae</taxon>
        <taxon>Favolaschia</taxon>
    </lineage>
</organism>
<accession>A0AAV9ZT53</accession>
<gene>
    <name evidence="2" type="ORF">R3P38DRAFT_2803381</name>
</gene>
<proteinExistence type="predicted"/>
<evidence type="ECO:0000313" key="3">
    <source>
        <dbReference type="Proteomes" id="UP001362999"/>
    </source>
</evidence>
<sequence>MSSPMQAHFIELVQTTNQTAARSSPTYYKGCVEHERELLVEAGIYDSVDWQRLKIQRFTPSDQIFPRCFTFSGPAGREIAPVPFGSVILLFSSHACPHETTLQAAQTKKLAQTARSKAAEASAQTEDPDFVDETEFEGDDQVEKEGVGGDRSTSRLRTPSNGSRQEALYNVQMHFCGLFPRSFPARSTASTKSSSIHHEN</sequence>
<evidence type="ECO:0000313" key="2">
    <source>
        <dbReference type="EMBL" id="KAK6991989.1"/>
    </source>
</evidence>
<feature type="compositionally biased region" description="Acidic residues" evidence="1">
    <location>
        <begin position="126"/>
        <end position="140"/>
    </location>
</feature>
<comment type="caution">
    <text evidence="2">The sequence shown here is derived from an EMBL/GenBank/DDBJ whole genome shotgun (WGS) entry which is preliminary data.</text>
</comment>
<feature type="compositionally biased region" description="Polar residues" evidence="1">
    <location>
        <begin position="155"/>
        <end position="164"/>
    </location>
</feature>
<dbReference type="Proteomes" id="UP001362999">
    <property type="component" value="Unassembled WGS sequence"/>
</dbReference>
<keyword evidence="3" id="KW-1185">Reference proteome</keyword>
<evidence type="ECO:0000256" key="1">
    <source>
        <dbReference type="SAM" id="MobiDB-lite"/>
    </source>
</evidence>
<dbReference type="EMBL" id="JAWWNJ010000114">
    <property type="protein sequence ID" value="KAK6991989.1"/>
    <property type="molecule type" value="Genomic_DNA"/>
</dbReference>
<reference evidence="2 3" key="1">
    <citation type="journal article" date="2024" name="J Genomics">
        <title>Draft genome sequencing and assembly of Favolaschia claudopus CIRM-BRFM 2984 isolated from oak limbs.</title>
        <authorList>
            <person name="Navarro D."/>
            <person name="Drula E."/>
            <person name="Chaduli D."/>
            <person name="Cazenave R."/>
            <person name="Ahrendt S."/>
            <person name="Wang J."/>
            <person name="Lipzen A."/>
            <person name="Daum C."/>
            <person name="Barry K."/>
            <person name="Grigoriev I.V."/>
            <person name="Favel A."/>
            <person name="Rosso M.N."/>
            <person name="Martin F."/>
        </authorList>
    </citation>
    <scope>NUCLEOTIDE SEQUENCE [LARGE SCALE GENOMIC DNA]</scope>
    <source>
        <strain evidence="2 3">CIRM-BRFM 2984</strain>
    </source>
</reference>
<feature type="region of interest" description="Disordered" evidence="1">
    <location>
        <begin position="113"/>
        <end position="164"/>
    </location>
</feature>
<name>A0AAV9ZT53_9AGAR</name>
<protein>
    <submittedName>
        <fullName evidence="2">Uncharacterized protein</fullName>
    </submittedName>
</protein>
<dbReference type="AlphaFoldDB" id="A0AAV9ZT53"/>